<organism evidence="1 2">
    <name type="scientific">Solidesulfovibrio aerotolerans</name>
    <dbReference type="NCBI Taxonomy" id="295255"/>
    <lineage>
        <taxon>Bacteria</taxon>
        <taxon>Pseudomonadati</taxon>
        <taxon>Thermodesulfobacteriota</taxon>
        <taxon>Desulfovibrionia</taxon>
        <taxon>Desulfovibrionales</taxon>
        <taxon>Desulfovibrionaceae</taxon>
        <taxon>Solidesulfovibrio</taxon>
    </lineage>
</organism>
<reference evidence="1 2" key="1">
    <citation type="submission" date="2020-01" db="EMBL/GenBank/DDBJ databases">
        <title>Genome sequence of Desulfovibrio aerotolerans DSM 16695(T).</title>
        <authorList>
            <person name="Karnachuk O."/>
            <person name="Avakyan M."/>
            <person name="Mardanov A."/>
            <person name="Kadnikov V."/>
            <person name="Ravin N."/>
        </authorList>
    </citation>
    <scope>NUCLEOTIDE SEQUENCE [LARGE SCALE GENOMIC DNA]</scope>
    <source>
        <strain evidence="1 2">DSM 16695</strain>
    </source>
</reference>
<comment type="caution">
    <text evidence="1">The sequence shown here is derived from an EMBL/GenBank/DDBJ whole genome shotgun (WGS) entry which is preliminary data.</text>
</comment>
<keyword evidence="2" id="KW-1185">Reference proteome</keyword>
<dbReference type="AlphaFoldDB" id="A0A7C9J7X4"/>
<evidence type="ECO:0000313" key="1">
    <source>
        <dbReference type="EMBL" id="MYL82458.1"/>
    </source>
</evidence>
<sequence length="110" mass="12447">MPANKETTKRINVYLTIAQHNAISRFVKTNGVSLSSLYSMMTDSFLSNETNHSNTWILSPDSKPLTKITPTDKSCITTEQLTEIINDNTRDDYAMEIASVWNLFNNSLIE</sequence>
<accession>A0A7C9J7X4</accession>
<dbReference type="EMBL" id="WVUD01000005">
    <property type="protein sequence ID" value="MYL82458.1"/>
    <property type="molecule type" value="Genomic_DNA"/>
</dbReference>
<gene>
    <name evidence="1" type="ORF">GTA51_04805</name>
</gene>
<evidence type="ECO:0000313" key="2">
    <source>
        <dbReference type="Proteomes" id="UP000482487"/>
    </source>
</evidence>
<dbReference type="Proteomes" id="UP000482487">
    <property type="component" value="Unassembled WGS sequence"/>
</dbReference>
<protein>
    <submittedName>
        <fullName evidence="1">Uncharacterized protein</fullName>
    </submittedName>
</protein>
<name>A0A7C9J7X4_9BACT</name>
<dbReference type="RefSeq" id="WP_160959150.1">
    <property type="nucleotide sequence ID" value="NZ_WVUD01000005.1"/>
</dbReference>
<proteinExistence type="predicted"/>